<organism evidence="1 2">
    <name type="scientific">Amphibalanus amphitrite</name>
    <name type="common">Striped barnacle</name>
    <name type="synonym">Balanus amphitrite</name>
    <dbReference type="NCBI Taxonomy" id="1232801"/>
    <lineage>
        <taxon>Eukaryota</taxon>
        <taxon>Metazoa</taxon>
        <taxon>Ecdysozoa</taxon>
        <taxon>Arthropoda</taxon>
        <taxon>Crustacea</taxon>
        <taxon>Multicrustacea</taxon>
        <taxon>Cirripedia</taxon>
        <taxon>Thoracica</taxon>
        <taxon>Thoracicalcarea</taxon>
        <taxon>Balanomorpha</taxon>
        <taxon>Balanoidea</taxon>
        <taxon>Balanidae</taxon>
        <taxon>Amphibalaninae</taxon>
        <taxon>Amphibalanus</taxon>
    </lineage>
</organism>
<dbReference type="EMBL" id="VIIS01000304">
    <property type="protein sequence ID" value="KAF0310534.1"/>
    <property type="molecule type" value="Genomic_DNA"/>
</dbReference>
<accession>A0A6A4X3E7</accession>
<name>A0A6A4X3E7_AMPAM</name>
<evidence type="ECO:0000313" key="2">
    <source>
        <dbReference type="Proteomes" id="UP000440578"/>
    </source>
</evidence>
<keyword evidence="2" id="KW-1185">Reference proteome</keyword>
<sequence length="217" mass="24376">MPEYDSFLGKRDKPSYDVKQSQSSVCGSILEISPLRVNPFVTTYDLAYDRHVAHGTMERTKPAFRALLAPWNREHRANVCAQQFATERGILPPKQKLWDYDRSFVNPCAAYPSRTLYACEYCPVSAADYRRTLEVTKMCANRAYTGRPVRMVPRRLDGYAGRGVHQVRVVPDVLASLPAGCSVRAPTSTGCLDQSCVRRIDHDGLRCELSRYPGGTP</sequence>
<dbReference type="AlphaFoldDB" id="A0A6A4X3E7"/>
<protein>
    <submittedName>
        <fullName evidence="1">Uncharacterized protein</fullName>
    </submittedName>
</protein>
<evidence type="ECO:0000313" key="1">
    <source>
        <dbReference type="EMBL" id="KAF0310534.1"/>
    </source>
</evidence>
<dbReference type="Proteomes" id="UP000440578">
    <property type="component" value="Unassembled WGS sequence"/>
</dbReference>
<comment type="caution">
    <text evidence="1">The sequence shown here is derived from an EMBL/GenBank/DDBJ whole genome shotgun (WGS) entry which is preliminary data.</text>
</comment>
<proteinExistence type="predicted"/>
<reference evidence="1 2" key="1">
    <citation type="submission" date="2019-07" db="EMBL/GenBank/DDBJ databases">
        <title>Draft genome assembly of a fouling barnacle, Amphibalanus amphitrite (Darwin, 1854): The first reference genome for Thecostraca.</title>
        <authorList>
            <person name="Kim W."/>
        </authorList>
    </citation>
    <scope>NUCLEOTIDE SEQUENCE [LARGE SCALE GENOMIC DNA]</scope>
    <source>
        <strain evidence="1">SNU_AA5</strain>
        <tissue evidence="1">Soma without cirri and trophi</tissue>
    </source>
</reference>
<gene>
    <name evidence="1" type="ORF">FJT64_018490</name>
</gene>